<dbReference type="InterPro" id="IPR017871">
    <property type="entry name" value="ABC_transporter-like_CS"/>
</dbReference>
<evidence type="ECO:0000256" key="3">
    <source>
        <dbReference type="ARBA" id="ARBA00022475"/>
    </source>
</evidence>
<dbReference type="SMART" id="SM00382">
    <property type="entry name" value="AAA"/>
    <property type="match status" value="2"/>
</dbReference>
<dbReference type="RefSeq" id="WP_249301055.1">
    <property type="nucleotide sequence ID" value="NZ_JACRSP010000004.1"/>
</dbReference>
<feature type="domain" description="ABC transporter" evidence="9">
    <location>
        <begin position="256"/>
        <end position="501"/>
    </location>
</feature>
<dbReference type="PROSITE" id="PS00211">
    <property type="entry name" value="ABC_TRANSPORTER_1"/>
    <property type="match status" value="1"/>
</dbReference>
<evidence type="ECO:0000256" key="5">
    <source>
        <dbReference type="ARBA" id="ARBA00022741"/>
    </source>
</evidence>
<dbReference type="InterPro" id="IPR027417">
    <property type="entry name" value="P-loop_NTPase"/>
</dbReference>
<evidence type="ECO:0000259" key="9">
    <source>
        <dbReference type="PROSITE" id="PS50893"/>
    </source>
</evidence>
<dbReference type="Pfam" id="PF00005">
    <property type="entry name" value="ABC_tran"/>
    <property type="match status" value="2"/>
</dbReference>
<dbReference type="AlphaFoldDB" id="A0A926DFN3"/>
<dbReference type="SUPFAM" id="SSF52540">
    <property type="entry name" value="P-loop containing nucleoside triphosphate hydrolases"/>
    <property type="match status" value="2"/>
</dbReference>
<dbReference type="PANTHER" id="PTHR43790">
    <property type="entry name" value="CARBOHYDRATE TRANSPORT ATP-BINDING PROTEIN MG119-RELATED"/>
    <property type="match status" value="1"/>
</dbReference>
<keyword evidence="5" id="KW-0547">Nucleotide-binding</keyword>
<dbReference type="Proteomes" id="UP000620366">
    <property type="component" value="Unassembled WGS sequence"/>
</dbReference>
<evidence type="ECO:0000256" key="8">
    <source>
        <dbReference type="ARBA" id="ARBA00023136"/>
    </source>
</evidence>
<keyword evidence="3" id="KW-1003">Cell membrane</keyword>
<dbReference type="FunFam" id="3.40.50.300:FF:000127">
    <property type="entry name" value="Ribose import ATP-binding protein RbsA"/>
    <property type="match status" value="1"/>
</dbReference>
<dbReference type="CDD" id="cd03215">
    <property type="entry name" value="ABC_Carb_Monos_II"/>
    <property type="match status" value="1"/>
</dbReference>
<dbReference type="CDD" id="cd03216">
    <property type="entry name" value="ABC_Carb_Monos_I"/>
    <property type="match status" value="1"/>
</dbReference>
<protein>
    <submittedName>
        <fullName evidence="10">Sugar ABC transporter ATP-binding protein</fullName>
    </submittedName>
</protein>
<comment type="subcellular location">
    <subcellularLocation>
        <location evidence="1">Cell membrane</location>
        <topology evidence="1">Peripheral membrane protein</topology>
    </subcellularLocation>
</comment>
<gene>
    <name evidence="10" type="ORF">H8695_09715</name>
</gene>
<sequence>MNQKWLQMRGISKFFPGVKALEDVDFSVDRGEVVALLGENGAGKSTLMNVLGGIYRADGGEILINSQPVSIRSASDAQRLGIAFIHQELSLFKQLPIYENMFIDNLVRRRGFPLFIDRRSMKKRAAQMLEELGVKLDVNRPVGSLPVSQQQIVEIAGALLKDVGVIILDEPSTSLANHEREKLYELVRKLRRDGKAVIYITHDLDVAIQLCDRAVVLRDGKNAGDRSCAELTKQDVIQMMIGSSSGKSFHKSERSPDPSDIVLEVSHMNSQKVFDVSLELRRGEVLGLYGLVGSGRTELIQAIYGLDRTAVGEVRVEGNLLRKRNPVTMKRSGIGYLTENRRDEGLFLTLGIDRNITITDIGKILSGPFNHVSRKKSDQIALDTIERLRIRTPGPHQAAGKLSGGNQQKVIIGKWLHLDPRILILDEPTKGIDVGAKEEIYKLINSLVDNGISVLLISSEIEEIMGLSDRIQVMCDGRISESLDAATADQQTILRYTMGDRRELVS</sequence>
<dbReference type="PANTHER" id="PTHR43790:SF9">
    <property type="entry name" value="GALACTOFURANOSE TRANSPORTER ATP-BINDING PROTEIN YTFR"/>
    <property type="match status" value="1"/>
</dbReference>
<evidence type="ECO:0000256" key="6">
    <source>
        <dbReference type="ARBA" id="ARBA00022840"/>
    </source>
</evidence>
<dbReference type="GO" id="GO:0005886">
    <property type="term" value="C:plasma membrane"/>
    <property type="evidence" value="ECO:0007669"/>
    <property type="project" value="UniProtKB-SubCell"/>
</dbReference>
<keyword evidence="6 10" id="KW-0067">ATP-binding</keyword>
<dbReference type="Gene3D" id="3.40.50.300">
    <property type="entry name" value="P-loop containing nucleotide triphosphate hydrolases"/>
    <property type="match status" value="2"/>
</dbReference>
<name>A0A926DFN3_9FIRM</name>
<evidence type="ECO:0000313" key="10">
    <source>
        <dbReference type="EMBL" id="MBC8536962.1"/>
    </source>
</evidence>
<reference evidence="10" key="1">
    <citation type="submission" date="2020-08" db="EMBL/GenBank/DDBJ databases">
        <title>Genome public.</title>
        <authorList>
            <person name="Liu C."/>
            <person name="Sun Q."/>
        </authorList>
    </citation>
    <scope>NUCLEOTIDE SEQUENCE</scope>
    <source>
        <strain evidence="10">BX7</strain>
    </source>
</reference>
<organism evidence="10 11">
    <name type="scientific">Feifania hominis</name>
    <dbReference type="NCBI Taxonomy" id="2763660"/>
    <lineage>
        <taxon>Bacteria</taxon>
        <taxon>Bacillati</taxon>
        <taxon>Bacillota</taxon>
        <taxon>Clostridia</taxon>
        <taxon>Eubacteriales</taxon>
        <taxon>Feifaniaceae</taxon>
        <taxon>Feifania</taxon>
    </lineage>
</organism>
<dbReference type="GO" id="GO:0016887">
    <property type="term" value="F:ATP hydrolysis activity"/>
    <property type="evidence" value="ECO:0007669"/>
    <property type="project" value="InterPro"/>
</dbReference>
<dbReference type="GO" id="GO:0005524">
    <property type="term" value="F:ATP binding"/>
    <property type="evidence" value="ECO:0007669"/>
    <property type="project" value="UniProtKB-KW"/>
</dbReference>
<dbReference type="InterPro" id="IPR003439">
    <property type="entry name" value="ABC_transporter-like_ATP-bd"/>
</dbReference>
<dbReference type="InterPro" id="IPR050107">
    <property type="entry name" value="ABC_carbohydrate_import_ATPase"/>
</dbReference>
<evidence type="ECO:0000256" key="7">
    <source>
        <dbReference type="ARBA" id="ARBA00022967"/>
    </source>
</evidence>
<keyword evidence="7" id="KW-1278">Translocase</keyword>
<keyword evidence="2" id="KW-0813">Transport</keyword>
<keyword evidence="8" id="KW-0472">Membrane</keyword>
<feature type="domain" description="ABC transporter" evidence="9">
    <location>
        <begin position="6"/>
        <end position="244"/>
    </location>
</feature>
<evidence type="ECO:0000256" key="2">
    <source>
        <dbReference type="ARBA" id="ARBA00022448"/>
    </source>
</evidence>
<proteinExistence type="predicted"/>
<evidence type="ECO:0000313" key="11">
    <source>
        <dbReference type="Proteomes" id="UP000620366"/>
    </source>
</evidence>
<evidence type="ECO:0000256" key="1">
    <source>
        <dbReference type="ARBA" id="ARBA00004202"/>
    </source>
</evidence>
<keyword evidence="11" id="KW-1185">Reference proteome</keyword>
<evidence type="ECO:0000256" key="4">
    <source>
        <dbReference type="ARBA" id="ARBA00022737"/>
    </source>
</evidence>
<dbReference type="PROSITE" id="PS50893">
    <property type="entry name" value="ABC_TRANSPORTER_2"/>
    <property type="match status" value="2"/>
</dbReference>
<accession>A0A926DFN3</accession>
<comment type="caution">
    <text evidence="10">The sequence shown here is derived from an EMBL/GenBank/DDBJ whole genome shotgun (WGS) entry which is preliminary data.</text>
</comment>
<keyword evidence="4" id="KW-0677">Repeat</keyword>
<dbReference type="InterPro" id="IPR003593">
    <property type="entry name" value="AAA+_ATPase"/>
</dbReference>
<dbReference type="EMBL" id="JACRSP010000004">
    <property type="protein sequence ID" value="MBC8536962.1"/>
    <property type="molecule type" value="Genomic_DNA"/>
</dbReference>